<proteinExistence type="predicted"/>
<dbReference type="SUPFAM" id="SSF48008">
    <property type="entry name" value="GntR ligand-binding domain-like"/>
    <property type="match status" value="1"/>
</dbReference>
<dbReference type="Gene3D" id="1.20.120.530">
    <property type="entry name" value="GntR ligand-binding domain-like"/>
    <property type="match status" value="1"/>
</dbReference>
<dbReference type="RefSeq" id="WP_338532037.1">
    <property type="nucleotide sequence ID" value="NZ_CP030942.1"/>
</dbReference>
<dbReference type="PROSITE" id="PS50949">
    <property type="entry name" value="HTH_GNTR"/>
    <property type="match status" value="1"/>
</dbReference>
<feature type="domain" description="HTH gntR-type" evidence="4">
    <location>
        <begin position="9"/>
        <end position="76"/>
    </location>
</feature>
<dbReference type="InterPro" id="IPR036388">
    <property type="entry name" value="WH-like_DNA-bd_sf"/>
</dbReference>
<keyword evidence="2" id="KW-0238">DNA-binding</keyword>
<keyword evidence="1" id="KW-0805">Transcription regulation</keyword>
<reference evidence="5 6" key="1">
    <citation type="submission" date="2018-07" db="EMBL/GenBank/DDBJ databases">
        <title>Genome sequence of Nitratireductor thuwali#1536.</title>
        <authorList>
            <person name="Michoud G."/>
            <person name="Merlino G."/>
            <person name="Sefrji F.O."/>
            <person name="Daffonchio D."/>
        </authorList>
    </citation>
    <scope>NUCLEOTIDE SEQUENCE [LARGE SCALE GENOMIC DNA]</scope>
    <source>
        <strain evidence="5 6">Nit1536</strain>
        <plasmid evidence="5 6">p1536_1</plasmid>
    </source>
</reference>
<evidence type="ECO:0000259" key="4">
    <source>
        <dbReference type="PROSITE" id="PS50949"/>
    </source>
</evidence>
<geneLocation type="plasmid" evidence="5 6">
    <name>p1536_1</name>
</geneLocation>
<dbReference type="SMART" id="SM00345">
    <property type="entry name" value="HTH_GNTR"/>
    <property type="match status" value="1"/>
</dbReference>
<evidence type="ECO:0000313" key="6">
    <source>
        <dbReference type="Proteomes" id="UP001342418"/>
    </source>
</evidence>
<protein>
    <recommendedName>
        <fullName evidence="4">HTH gntR-type domain-containing protein</fullName>
    </recommendedName>
</protein>
<evidence type="ECO:0000256" key="3">
    <source>
        <dbReference type="ARBA" id="ARBA00023163"/>
    </source>
</evidence>
<dbReference type="PANTHER" id="PTHR43537:SF5">
    <property type="entry name" value="UXU OPERON TRANSCRIPTIONAL REGULATOR"/>
    <property type="match status" value="1"/>
</dbReference>
<dbReference type="InterPro" id="IPR008920">
    <property type="entry name" value="TF_FadR/GntR_C"/>
</dbReference>
<evidence type="ECO:0000313" key="5">
    <source>
        <dbReference type="EMBL" id="UUP19839.1"/>
    </source>
</evidence>
<gene>
    <name evidence="5" type="ORF">NTH_04354</name>
</gene>
<dbReference type="Gene3D" id="1.10.10.10">
    <property type="entry name" value="Winged helix-like DNA-binding domain superfamily/Winged helix DNA-binding domain"/>
    <property type="match status" value="1"/>
</dbReference>
<evidence type="ECO:0000256" key="1">
    <source>
        <dbReference type="ARBA" id="ARBA00023015"/>
    </source>
</evidence>
<evidence type="ECO:0000256" key="2">
    <source>
        <dbReference type="ARBA" id="ARBA00023125"/>
    </source>
</evidence>
<sequence length="222" mass="25118">MNQKAGEPTTLREKAYETFKERLFSREIRPGQFLSQRELVAITGMPLGAIRELIPRLEADGLIKTVPQRGMQIAHVDIDLIRNAFQLRLILEREAVVSFCRAASQAEIARLREDHLAVQRAAVEDGVTPELLKNAQLMDWAFHDRMIDSIGNELISSIYRVNSVKIRVIRQEDTRMLPELVTSVMSEHMRIVEALAARDEEAALEALEAHIDSARRRALGVG</sequence>
<keyword evidence="5" id="KW-0614">Plasmid</keyword>
<dbReference type="EMBL" id="CP030942">
    <property type="protein sequence ID" value="UUP19839.1"/>
    <property type="molecule type" value="Genomic_DNA"/>
</dbReference>
<dbReference type="InterPro" id="IPR011711">
    <property type="entry name" value="GntR_C"/>
</dbReference>
<organism evidence="5 6">
    <name type="scientific">Nitratireductor thuwali</name>
    <dbReference type="NCBI Taxonomy" id="2267699"/>
    <lineage>
        <taxon>Bacteria</taxon>
        <taxon>Pseudomonadati</taxon>
        <taxon>Pseudomonadota</taxon>
        <taxon>Alphaproteobacteria</taxon>
        <taxon>Hyphomicrobiales</taxon>
        <taxon>Phyllobacteriaceae</taxon>
        <taxon>Nitratireductor</taxon>
    </lineage>
</organism>
<dbReference type="PANTHER" id="PTHR43537">
    <property type="entry name" value="TRANSCRIPTIONAL REGULATOR, GNTR FAMILY"/>
    <property type="match status" value="1"/>
</dbReference>
<keyword evidence="3" id="KW-0804">Transcription</keyword>
<dbReference type="Proteomes" id="UP001342418">
    <property type="component" value="Plasmid p1536_1"/>
</dbReference>
<dbReference type="Pfam" id="PF00392">
    <property type="entry name" value="GntR"/>
    <property type="match status" value="1"/>
</dbReference>
<dbReference type="InterPro" id="IPR036390">
    <property type="entry name" value="WH_DNA-bd_sf"/>
</dbReference>
<name>A0ABY5MRA5_9HYPH</name>
<keyword evidence="6" id="KW-1185">Reference proteome</keyword>
<accession>A0ABY5MRA5</accession>
<dbReference type="Pfam" id="PF07729">
    <property type="entry name" value="FCD"/>
    <property type="match status" value="1"/>
</dbReference>
<dbReference type="SMART" id="SM00895">
    <property type="entry name" value="FCD"/>
    <property type="match status" value="1"/>
</dbReference>
<dbReference type="InterPro" id="IPR000524">
    <property type="entry name" value="Tscrpt_reg_HTH_GntR"/>
</dbReference>
<dbReference type="SUPFAM" id="SSF46785">
    <property type="entry name" value="Winged helix' DNA-binding domain"/>
    <property type="match status" value="1"/>
</dbReference>